<evidence type="ECO:0000313" key="3">
    <source>
        <dbReference type="EMBL" id="KAL0632206.1"/>
    </source>
</evidence>
<feature type="region of interest" description="Disordered" evidence="1">
    <location>
        <begin position="60"/>
        <end position="86"/>
    </location>
</feature>
<gene>
    <name evidence="3" type="ORF">Q9L58_008916</name>
</gene>
<feature type="compositionally biased region" description="Basic and acidic residues" evidence="1">
    <location>
        <begin position="69"/>
        <end position="86"/>
    </location>
</feature>
<keyword evidence="4" id="KW-1185">Reference proteome</keyword>
<dbReference type="Proteomes" id="UP001447188">
    <property type="component" value="Unassembled WGS sequence"/>
</dbReference>
<protein>
    <recommendedName>
        <fullName evidence="2">DUF7587 domain-containing protein</fullName>
    </recommendedName>
</protein>
<dbReference type="InterPro" id="IPR056009">
    <property type="entry name" value="DUF7587"/>
</dbReference>
<feature type="region of interest" description="Disordered" evidence="1">
    <location>
        <begin position="151"/>
        <end position="196"/>
    </location>
</feature>
<evidence type="ECO:0000313" key="4">
    <source>
        <dbReference type="Proteomes" id="UP001447188"/>
    </source>
</evidence>
<comment type="caution">
    <text evidence="3">The sequence shown here is derived from an EMBL/GenBank/DDBJ whole genome shotgun (WGS) entry which is preliminary data.</text>
</comment>
<accession>A0ABR3G8R3</accession>
<reference evidence="3 4" key="1">
    <citation type="submission" date="2024-02" db="EMBL/GenBank/DDBJ databases">
        <title>Discinaceae phylogenomics.</title>
        <authorList>
            <person name="Dirks A.C."/>
            <person name="James T.Y."/>
        </authorList>
    </citation>
    <scope>NUCLEOTIDE SEQUENCE [LARGE SCALE GENOMIC DNA]</scope>
    <source>
        <strain evidence="3 4">ACD0624</strain>
    </source>
</reference>
<evidence type="ECO:0000259" key="2">
    <source>
        <dbReference type="Pfam" id="PF24494"/>
    </source>
</evidence>
<proteinExistence type="predicted"/>
<dbReference type="Pfam" id="PF24494">
    <property type="entry name" value="DUF7587"/>
    <property type="match status" value="1"/>
</dbReference>
<evidence type="ECO:0000256" key="1">
    <source>
        <dbReference type="SAM" id="MobiDB-lite"/>
    </source>
</evidence>
<dbReference type="EMBL" id="JBBBZM010000181">
    <property type="protein sequence ID" value="KAL0632206.1"/>
    <property type="molecule type" value="Genomic_DNA"/>
</dbReference>
<sequence>MESIEHASPHPTATPNTQAPASKMATPSANASPPVSEPARRGMWECVVCERSIAGREMTKHLAGKPHLKKLETQKRANEKAAEEQRVKEVLRKRAEESERRRAEEAAAMRVRDVPTLPAVTPGELNGTGRGSAKQVTWECEVCGRSMRRESRKSHLRGAPHLKQQARWEAQKQVKDEAAPRRVEEGQIREQKAKEEVMRAQRERAEVANRELEGRMAEKLLIEQERECAKRAEKERRIKQIQIEKEIQRTEEEERKRLEEVRVREEIREKELKRVERERLEEERRMAEKLWMEREEEKMKREAEAKEVQRREQIRIEEEKRVQEQKRVEQRRLTEEKRETELKRIETERLDQEDREEELRQAEKFFLELENRRKEMIKKEEEEAEEVRKIEQTRFEEEIQRKEEQEFQEQELQREKEREEDRRVAEQERIEVENYWKEAENQEFNIRLAREQEELIRKAEQNSSAPHRGSSGRPIESSIVATGLLQQVGASMQNSAECAANDSGYKAKMFQYLQSQGILLEEGAGGMGTMEGIYEQEQAVRDYGHISTMPTLVTSITDLPPILYRVYDDTSVSKYTWQGFDSGVRRMPRDASQFKSMVQRHGNWSSRKGTPFVSVTSSPDAAGWHVAKKQASGNDSNVMVALIDTVALLGTCKTSVWKMHDAMDHFGLEPWKGDRRAYENEYICALKIPARAIFACCQPDYFMDTALAFLKSLEWREGGKARSQRQTVLTIRAPDPVDV</sequence>
<feature type="compositionally biased region" description="Polar residues" evidence="1">
    <location>
        <begin position="11"/>
        <end position="33"/>
    </location>
</feature>
<feature type="compositionally biased region" description="Basic residues" evidence="1">
    <location>
        <begin position="151"/>
        <end position="160"/>
    </location>
</feature>
<organism evidence="3 4">
    <name type="scientific">Discina gigas</name>
    <dbReference type="NCBI Taxonomy" id="1032678"/>
    <lineage>
        <taxon>Eukaryota</taxon>
        <taxon>Fungi</taxon>
        <taxon>Dikarya</taxon>
        <taxon>Ascomycota</taxon>
        <taxon>Pezizomycotina</taxon>
        <taxon>Pezizomycetes</taxon>
        <taxon>Pezizales</taxon>
        <taxon>Discinaceae</taxon>
        <taxon>Discina</taxon>
    </lineage>
</organism>
<feature type="domain" description="DUF7587" evidence="2">
    <location>
        <begin position="559"/>
        <end position="695"/>
    </location>
</feature>
<feature type="region of interest" description="Disordered" evidence="1">
    <location>
        <begin position="401"/>
        <end position="422"/>
    </location>
</feature>
<name>A0ABR3G8R3_9PEZI</name>
<feature type="region of interest" description="Disordered" evidence="1">
    <location>
        <begin position="1"/>
        <end position="41"/>
    </location>
</feature>
<feature type="compositionally biased region" description="Basic and acidic residues" evidence="1">
    <location>
        <begin position="169"/>
        <end position="196"/>
    </location>
</feature>